<evidence type="ECO:0000313" key="4">
    <source>
        <dbReference type="Proteomes" id="UP000250166"/>
    </source>
</evidence>
<feature type="compositionally biased region" description="Polar residues" evidence="1">
    <location>
        <begin position="68"/>
        <end position="90"/>
    </location>
</feature>
<feature type="region of interest" description="Disordered" evidence="1">
    <location>
        <begin position="68"/>
        <end position="96"/>
    </location>
</feature>
<protein>
    <submittedName>
        <fullName evidence="3">Beta-lactamase domain-containing protein</fullName>
    </submittedName>
</protein>
<dbReference type="SUPFAM" id="SSF56281">
    <property type="entry name" value="Metallo-hydrolase/oxidoreductase"/>
    <property type="match status" value="1"/>
</dbReference>
<dbReference type="PANTHER" id="PTHR15032:SF4">
    <property type="entry name" value="N-ACYL-PHOSPHATIDYLETHANOLAMINE-HYDROLYZING PHOSPHOLIPASE D"/>
    <property type="match status" value="1"/>
</dbReference>
<dbReference type="GO" id="GO:0005737">
    <property type="term" value="C:cytoplasm"/>
    <property type="evidence" value="ECO:0007669"/>
    <property type="project" value="TreeGrafter"/>
</dbReference>
<name>A0A2X3B6N8_9HELI</name>
<dbReference type="InterPro" id="IPR001279">
    <property type="entry name" value="Metallo-B-lactamas"/>
</dbReference>
<accession>A0A2X3B6N8</accession>
<sequence length="397" mass="45008">MENLIQNEFLYSPLHAKARIESSPNFKNGRAQNREPIVLGNKDTESSAQDLAQLLQLYNKDSVMSHITPSEIPQSSHDLKTRNLQSSQNHKTPKPKSLLRELLSPDRVIIPSVKSDLLQAPKEDSFVWFGHSSLLLWLNGKTLLVDPVLKSCASPLPWVIPPFAGADIYSAHDLPKIDYLLITHNHYDHLSKRTLRDLRGKIGCVITPLGVGKYLVRFGIEPCQIIELDWDEHIKLDSTLRVHCLTARHFSGRGIFDRDKSLWTSFVLESQNKKIFLSGDGGYGAHFGEIGARFGGIDFAFIENGQYNLKWAQVHSFPHESLQALKDLRAKKAMPIHNSKFKISTHSWRAPLDSLLALYERDLSADFVLLTPKIGAITPLWQDIKTPRWWQEVAESK</sequence>
<evidence type="ECO:0000259" key="2">
    <source>
        <dbReference type="Pfam" id="PF12706"/>
    </source>
</evidence>
<feature type="domain" description="Metallo-beta-lactamase" evidence="2">
    <location>
        <begin position="143"/>
        <end position="337"/>
    </location>
</feature>
<gene>
    <name evidence="3" type="ORF">NCTC13102_00108</name>
</gene>
<evidence type="ECO:0000256" key="1">
    <source>
        <dbReference type="SAM" id="MobiDB-lite"/>
    </source>
</evidence>
<dbReference type="RefSeq" id="WP_023947524.1">
    <property type="nucleotide sequence ID" value="NZ_UAWL01000006.1"/>
</dbReference>
<dbReference type="GO" id="GO:0070290">
    <property type="term" value="F:N-acylphosphatidylethanolamine-specific phospholipase D activity"/>
    <property type="evidence" value="ECO:0007669"/>
    <property type="project" value="InterPro"/>
</dbReference>
<dbReference type="PIRSF" id="PIRSF038896">
    <property type="entry name" value="NAPE-PLD"/>
    <property type="match status" value="1"/>
</dbReference>
<dbReference type="Pfam" id="PF12706">
    <property type="entry name" value="Lactamase_B_2"/>
    <property type="match status" value="1"/>
</dbReference>
<evidence type="ECO:0000313" key="3">
    <source>
        <dbReference type="EMBL" id="SQB97377.1"/>
    </source>
</evidence>
<dbReference type="EMBL" id="UAWL01000006">
    <property type="protein sequence ID" value="SQB97377.1"/>
    <property type="molecule type" value="Genomic_DNA"/>
</dbReference>
<dbReference type="PANTHER" id="PTHR15032">
    <property type="entry name" value="N-ACYL-PHOSPHATIDYLETHANOLAMINE-HYDROLYZING PHOSPHOLIPASE D"/>
    <property type="match status" value="1"/>
</dbReference>
<organism evidence="3 4">
    <name type="scientific">Helicobacter fennelliae</name>
    <dbReference type="NCBI Taxonomy" id="215"/>
    <lineage>
        <taxon>Bacteria</taxon>
        <taxon>Pseudomonadati</taxon>
        <taxon>Campylobacterota</taxon>
        <taxon>Epsilonproteobacteria</taxon>
        <taxon>Campylobacterales</taxon>
        <taxon>Helicobacteraceae</taxon>
        <taxon>Helicobacter</taxon>
    </lineage>
</organism>
<proteinExistence type="predicted"/>
<reference evidence="3 4" key="1">
    <citation type="submission" date="2018-06" db="EMBL/GenBank/DDBJ databases">
        <authorList>
            <consortium name="Pathogen Informatics"/>
            <person name="Doyle S."/>
        </authorList>
    </citation>
    <scope>NUCLEOTIDE SEQUENCE [LARGE SCALE GENOMIC DNA]</scope>
    <source>
        <strain evidence="3 4">NCTC13102</strain>
    </source>
</reference>
<dbReference type="Proteomes" id="UP000250166">
    <property type="component" value="Unassembled WGS sequence"/>
</dbReference>
<dbReference type="AlphaFoldDB" id="A0A2X3B6N8"/>
<dbReference type="Gene3D" id="3.60.15.10">
    <property type="entry name" value="Ribonuclease Z/Hydroxyacylglutathione hydrolase-like"/>
    <property type="match status" value="1"/>
</dbReference>
<dbReference type="InterPro" id="IPR024884">
    <property type="entry name" value="NAPE-PLD"/>
</dbReference>
<dbReference type="GO" id="GO:0008270">
    <property type="term" value="F:zinc ion binding"/>
    <property type="evidence" value="ECO:0007669"/>
    <property type="project" value="InterPro"/>
</dbReference>
<dbReference type="InterPro" id="IPR036866">
    <property type="entry name" value="RibonucZ/Hydroxyglut_hydro"/>
</dbReference>